<reference evidence="2" key="1">
    <citation type="journal article" date="2019" name="Int. J. Syst. Evol. Microbiol.">
        <title>The Global Catalogue of Microorganisms (GCM) 10K type strain sequencing project: providing services to taxonomists for standard genome sequencing and annotation.</title>
        <authorList>
            <consortium name="The Broad Institute Genomics Platform"/>
            <consortium name="The Broad Institute Genome Sequencing Center for Infectious Disease"/>
            <person name="Wu L."/>
            <person name="Ma J."/>
        </authorList>
    </citation>
    <scope>NUCLEOTIDE SEQUENCE [LARGE SCALE GENOMIC DNA]</scope>
    <source>
        <strain evidence="2">CGMCC 1.16619</strain>
    </source>
</reference>
<dbReference type="Proteomes" id="UP001596114">
    <property type="component" value="Unassembled WGS sequence"/>
</dbReference>
<dbReference type="RefSeq" id="WP_377321022.1">
    <property type="nucleotide sequence ID" value="NZ_JBHSNF010000003.1"/>
</dbReference>
<sequence length="762" mass="82997">MSAQAGGGRSMSAQADRLYDLLPVVHRMRDADQGFPLRDLLRVLSRQADVLEQDIARLYDNWFIETCDDWVVPYIGDLLGYALLPEAATLEAADAACGAGLGHVLAPRADVANTIDARRRKGTLSLLEDLARDAADWPARAVEFYRLLGWMQHLDHPHPRRGGSADLRDPGRLQRIGWANGAFDPFAHSVDLRRMGSQRRRGRYGIADVGVFAFRLRSYPVTTTPAYCEEEFGPHCFSFSILGNDTPLFHRPVEETAPTHIAEEINLPVPLRRYRFAERGPRADYASVSAALYGAGRSVLIQAPDWPARGQGLPVPIEALIPADLSGWHYQVPRGRVAVDPQLGRLMFPANQRPRRGVWVSYQYGFAADLGGGEYARSTSELENATRYIVHAALPGAAPAESWPAGHFGGIADALAAWAQAKAAASQPLRALIIELAESGVYEGSIDLQLDAGEAIQLRAAECTRPVLRLLDVRASQPDALSIAGQSGSRVLLDGLLIVGRGIEVQGPNDEGEGPPPPDDLCELLIRHCTLVPGWALHCNCDPKRPGEPSITLDGSRAALRVEHSILGAISVISPLRRGEPPPLRLCDSILDATGVERVALGAPDEAVAYVDASFSRCTVIGEVQAHGVALAEDTIFSSALRVLRRQLGCVRFCFVPNGSRTPRRFHCQPDLVLAALASGDASRRARELLRVVPQFDTVRYPAPHYLRLADDCCAEIRRGASDRSAMGVYHDLYEPQREANLAARLQEYVPAGTDAGILFSN</sequence>
<evidence type="ECO:0008006" key="3">
    <source>
        <dbReference type="Google" id="ProtNLM"/>
    </source>
</evidence>
<protein>
    <recommendedName>
        <fullName evidence="3">Baseplate protein J-like domain-containing protein</fullName>
    </recommendedName>
</protein>
<organism evidence="1 2">
    <name type="scientific">Rhodanobacter ginsengisoli</name>
    <dbReference type="NCBI Taxonomy" id="418646"/>
    <lineage>
        <taxon>Bacteria</taxon>
        <taxon>Pseudomonadati</taxon>
        <taxon>Pseudomonadota</taxon>
        <taxon>Gammaproteobacteria</taxon>
        <taxon>Lysobacterales</taxon>
        <taxon>Rhodanobacteraceae</taxon>
        <taxon>Rhodanobacter</taxon>
    </lineage>
</organism>
<dbReference type="EMBL" id="JBHSNF010000003">
    <property type="protein sequence ID" value="MFC5526885.1"/>
    <property type="molecule type" value="Genomic_DNA"/>
</dbReference>
<evidence type="ECO:0000313" key="2">
    <source>
        <dbReference type="Proteomes" id="UP001596114"/>
    </source>
</evidence>
<gene>
    <name evidence="1" type="ORF">ACFPPA_14180</name>
</gene>
<accession>A0ABW0QRV6</accession>
<name>A0ABW0QRV6_9GAMM</name>
<proteinExistence type="predicted"/>
<keyword evidence="2" id="KW-1185">Reference proteome</keyword>
<comment type="caution">
    <text evidence="1">The sequence shown here is derived from an EMBL/GenBank/DDBJ whole genome shotgun (WGS) entry which is preliminary data.</text>
</comment>
<evidence type="ECO:0000313" key="1">
    <source>
        <dbReference type="EMBL" id="MFC5526885.1"/>
    </source>
</evidence>